<dbReference type="Proteomes" id="UP000077748">
    <property type="component" value="Chromosome"/>
</dbReference>
<organism evidence="1 2">
    <name type="scientific">Pseudomonas citronellolis</name>
    <dbReference type="NCBI Taxonomy" id="53408"/>
    <lineage>
        <taxon>Bacteria</taxon>
        <taxon>Pseudomonadati</taxon>
        <taxon>Pseudomonadota</taxon>
        <taxon>Gammaproteobacteria</taxon>
        <taxon>Pseudomonadales</taxon>
        <taxon>Pseudomonadaceae</taxon>
        <taxon>Pseudomonas</taxon>
    </lineage>
</organism>
<dbReference type="RefSeq" id="WP_064582667.1">
    <property type="nucleotide sequence ID" value="NZ_CP015878.1"/>
</dbReference>
<reference evidence="1 2" key="1">
    <citation type="submission" date="2016-05" db="EMBL/GenBank/DDBJ databases">
        <title>Genome Sequence of Pseudomonas citronellolis Strain SJTE-3, an Estrogens and Persistent Organic Pollutants degradation strain.</title>
        <authorList>
            <person name="Liang R."/>
        </authorList>
    </citation>
    <scope>NUCLEOTIDE SEQUENCE [LARGE SCALE GENOMIC DNA]</scope>
    <source>
        <strain evidence="1 2">SJTE-3</strain>
    </source>
</reference>
<sequence length="148" mass="15730">MARYRRVNIDGKSLFKTETRKTAAALYPGTFATINGSDLFAQAAAVVGRMYVLDAAHHEGLSITDQIPSGHSAIGNYLEEGREFAVRMAAGTYTKDQAVTVSASGLAIPVPGTAGTYKVIGYIQDDVTTTAVDFIRIRIRADSVTVAG</sequence>
<evidence type="ECO:0000313" key="1">
    <source>
        <dbReference type="EMBL" id="ANI14474.1"/>
    </source>
</evidence>
<proteinExistence type="predicted"/>
<dbReference type="EMBL" id="CP015878">
    <property type="protein sequence ID" value="ANI14474.1"/>
    <property type="molecule type" value="Genomic_DNA"/>
</dbReference>
<evidence type="ECO:0008006" key="3">
    <source>
        <dbReference type="Google" id="ProtNLM"/>
    </source>
</evidence>
<accession>A0A1A9KAD7</accession>
<gene>
    <name evidence="1" type="ORF">A9C11_10980</name>
</gene>
<protein>
    <recommendedName>
        <fullName evidence="3">DUF2190 domain-containing protein</fullName>
    </recommendedName>
</protein>
<name>A0A1A9KAD7_9PSED</name>
<dbReference type="AlphaFoldDB" id="A0A1A9KAD7"/>
<evidence type="ECO:0000313" key="2">
    <source>
        <dbReference type="Proteomes" id="UP000077748"/>
    </source>
</evidence>